<keyword evidence="3" id="KW-0732">Signal</keyword>
<dbReference type="InterPro" id="IPR003591">
    <property type="entry name" value="Leu-rich_rpt_typical-subtyp"/>
</dbReference>
<keyword evidence="2" id="KW-0677">Repeat</keyword>
<accession>V5H0X8</accession>
<proteinExistence type="evidence at transcript level"/>
<dbReference type="PANTHER" id="PTHR24366:SF96">
    <property type="entry name" value="LEUCINE RICH REPEAT CONTAINING 53"/>
    <property type="match status" value="1"/>
</dbReference>
<feature type="chain" id="PRO_5004734798" evidence="3">
    <location>
        <begin position="23"/>
        <end position="328"/>
    </location>
</feature>
<dbReference type="Gene3D" id="3.80.10.10">
    <property type="entry name" value="Ribonuclease Inhibitor"/>
    <property type="match status" value="1"/>
</dbReference>
<keyword evidence="1" id="KW-0433">Leucine-rich repeat</keyword>
<evidence type="ECO:0000256" key="3">
    <source>
        <dbReference type="SAM" id="SignalP"/>
    </source>
</evidence>
<dbReference type="AlphaFoldDB" id="V5H0X8"/>
<name>V5H0X8_IXORI</name>
<feature type="signal peptide" evidence="3">
    <location>
        <begin position="1"/>
        <end position="22"/>
    </location>
</feature>
<dbReference type="EMBL" id="GANP01013914">
    <property type="protein sequence ID" value="JAB70554.1"/>
    <property type="molecule type" value="mRNA"/>
</dbReference>
<organism evidence="4">
    <name type="scientific">Ixodes ricinus</name>
    <name type="common">Common tick</name>
    <name type="synonym">Acarus ricinus</name>
    <dbReference type="NCBI Taxonomy" id="34613"/>
    <lineage>
        <taxon>Eukaryota</taxon>
        <taxon>Metazoa</taxon>
        <taxon>Ecdysozoa</taxon>
        <taxon>Arthropoda</taxon>
        <taxon>Chelicerata</taxon>
        <taxon>Arachnida</taxon>
        <taxon>Acari</taxon>
        <taxon>Parasitiformes</taxon>
        <taxon>Ixodida</taxon>
        <taxon>Ixodoidea</taxon>
        <taxon>Ixodidae</taxon>
        <taxon>Ixodinae</taxon>
        <taxon>Ixodes</taxon>
    </lineage>
</organism>
<dbReference type="SUPFAM" id="SSF52058">
    <property type="entry name" value="L domain-like"/>
    <property type="match status" value="1"/>
</dbReference>
<dbReference type="InterPro" id="IPR001611">
    <property type="entry name" value="Leu-rich_rpt"/>
</dbReference>
<dbReference type="PANTHER" id="PTHR24366">
    <property type="entry name" value="IG(IMMUNOGLOBULIN) AND LRR(LEUCINE RICH REPEAT) DOMAINS"/>
    <property type="match status" value="1"/>
</dbReference>
<protein>
    <submittedName>
        <fullName evidence="4">Putative membrane glycoprotein lig-1</fullName>
    </submittedName>
</protein>
<dbReference type="SMART" id="SM00369">
    <property type="entry name" value="LRR_TYP"/>
    <property type="match status" value="4"/>
</dbReference>
<dbReference type="Pfam" id="PF13855">
    <property type="entry name" value="LRR_8"/>
    <property type="match status" value="1"/>
</dbReference>
<dbReference type="InterPro" id="IPR032675">
    <property type="entry name" value="LRR_dom_sf"/>
</dbReference>
<sequence>MGISRFVALLLCWNIFLAASEAAHCPDVEAFRPCTCDHEGINCMKANSTQELIRAFRTPGANEHESLWIQKTPIQSFPAGVLGDFKFRHVQLEINANLTAFDLGSLNNTKKFLVSISLFNNALSSFDFKGISSFPKLLTLNLGKNKLRTIPAQAFSNPTLEALVLSENPIVSVGANAFAGLRSLKELFLSATRLTTLGDYSMRMLSDQPGLTINLADSLISSISRTAFAGTAPQRLDLSGNNLTTLSEDVFGPLLVRMLRSPGQFGQAPMLALGNNPLSCYGCSFRWLVPLRTRRGFSSMLFDFACRDGTPFFGLTYSKIRCDQNGPF</sequence>
<dbReference type="Pfam" id="PF00560">
    <property type="entry name" value="LRR_1"/>
    <property type="match status" value="1"/>
</dbReference>
<evidence type="ECO:0000313" key="4">
    <source>
        <dbReference type="EMBL" id="JAB70554.1"/>
    </source>
</evidence>
<evidence type="ECO:0000256" key="2">
    <source>
        <dbReference type="ARBA" id="ARBA00022737"/>
    </source>
</evidence>
<evidence type="ECO:0000256" key="1">
    <source>
        <dbReference type="ARBA" id="ARBA00022614"/>
    </source>
</evidence>
<reference evidence="4" key="1">
    <citation type="journal article" date="2015" name="Sci. Rep.">
        <title>Tissue- and time-dependent transcription in Ixodes ricinus salivary glands and midguts when blood feeding on the vertebrate host.</title>
        <authorList>
            <person name="Kotsyfakis M."/>
            <person name="Schwarz A."/>
            <person name="Erhart J."/>
            <person name="Ribeiro J.M."/>
        </authorList>
    </citation>
    <scope>NUCLEOTIDE SEQUENCE</scope>
    <source>
        <tissue evidence="4">Salivary gland and midgut</tissue>
    </source>
</reference>